<protein>
    <submittedName>
        <fullName evidence="5">DUF2110 family protein</fullName>
    </submittedName>
</protein>
<dbReference type="InterPro" id="IPR016757">
    <property type="entry name" value="UCP019322"/>
</dbReference>
<evidence type="ECO:0000259" key="4">
    <source>
        <dbReference type="Pfam" id="PF24873"/>
    </source>
</evidence>
<evidence type="ECO:0000313" key="6">
    <source>
        <dbReference type="Proteomes" id="UP000830434"/>
    </source>
</evidence>
<dbReference type="Proteomes" id="UP000830434">
    <property type="component" value="Chromosome"/>
</dbReference>
<organism evidence="5 6">
    <name type="scientific">Halorussus gelatinilyticus</name>
    <dbReference type="NCBI Taxonomy" id="2937524"/>
    <lineage>
        <taxon>Archaea</taxon>
        <taxon>Methanobacteriati</taxon>
        <taxon>Methanobacteriota</taxon>
        <taxon>Stenosarchaea group</taxon>
        <taxon>Halobacteria</taxon>
        <taxon>Halobacteriales</taxon>
        <taxon>Haladaptataceae</taxon>
        <taxon>Halorussus</taxon>
    </lineage>
</organism>
<evidence type="ECO:0000313" key="5">
    <source>
        <dbReference type="EMBL" id="UPW00209.1"/>
    </source>
</evidence>
<sequence>MVVLATKVYVEGDARERSLDALRSLVANEIEDLDVEYTVGVRHDDFAVVTIEGDDEVVARNLLREAYGEVTPDFEPGETYVGTLEGWDDEGFVLDAGEEVRVPADELGLGQGSPVQIVERFGLVQHTPMKFVYGGDAGGDGDDSESDTDGETNAHRLADEERDRLYDWTRGAGRVNVNSATRGEVRATVNRAGHARDIVTVERLGLLEQSIVCKDETDPPGLLAAIGSYLPAEIRCVIP</sequence>
<dbReference type="AlphaFoldDB" id="A0A8U0IJG1"/>
<feature type="compositionally biased region" description="Acidic residues" evidence="1">
    <location>
        <begin position="139"/>
        <end position="150"/>
    </location>
</feature>
<dbReference type="Pfam" id="PF24872">
    <property type="entry name" value="DUF2110_N"/>
    <property type="match status" value="1"/>
</dbReference>
<dbReference type="PIRSF" id="PIRSF019322">
    <property type="entry name" value="UCP019322"/>
    <property type="match status" value="1"/>
</dbReference>
<dbReference type="Pfam" id="PF24873">
    <property type="entry name" value="DUF2110_C"/>
    <property type="match status" value="1"/>
</dbReference>
<accession>A0A8U0IJG1</accession>
<evidence type="ECO:0000259" key="3">
    <source>
        <dbReference type="Pfam" id="PF24872"/>
    </source>
</evidence>
<dbReference type="InterPro" id="IPR056758">
    <property type="entry name" value="DUF2110_N"/>
</dbReference>
<evidence type="ECO:0000259" key="2">
    <source>
        <dbReference type="Pfam" id="PF09883"/>
    </source>
</evidence>
<feature type="domain" description="DUF2110" evidence="3">
    <location>
        <begin position="1"/>
        <end position="72"/>
    </location>
</feature>
<feature type="domain" description="DUF2110" evidence="4">
    <location>
        <begin position="173"/>
        <end position="238"/>
    </location>
</feature>
<dbReference type="RefSeq" id="WP_248654623.1">
    <property type="nucleotide sequence ID" value="NZ_CP096658.1"/>
</dbReference>
<feature type="domain" description="DUF2110" evidence="2">
    <location>
        <begin position="75"/>
        <end position="169"/>
    </location>
</feature>
<keyword evidence="6" id="KW-1185">Reference proteome</keyword>
<dbReference type="InterPro" id="IPR056756">
    <property type="entry name" value="DUF2110_central"/>
</dbReference>
<dbReference type="Pfam" id="PF09883">
    <property type="entry name" value="DUF2110"/>
    <property type="match status" value="1"/>
</dbReference>
<proteinExistence type="predicted"/>
<dbReference type="InterPro" id="IPR056757">
    <property type="entry name" value="DUF2110_C"/>
</dbReference>
<dbReference type="GeneID" id="72191599"/>
<dbReference type="EMBL" id="CP096658">
    <property type="protein sequence ID" value="UPW00209.1"/>
    <property type="molecule type" value="Genomic_DNA"/>
</dbReference>
<reference evidence="5" key="1">
    <citation type="submission" date="2022-04" db="EMBL/GenBank/DDBJ databases">
        <title>Diverse halophilic archaea isolated from saline environments.</title>
        <authorList>
            <person name="Cui H.-L."/>
        </authorList>
    </citation>
    <scope>NUCLEOTIDE SEQUENCE</scope>
    <source>
        <strain evidence="5">XZYJT40</strain>
    </source>
</reference>
<evidence type="ECO:0000256" key="1">
    <source>
        <dbReference type="SAM" id="MobiDB-lite"/>
    </source>
</evidence>
<feature type="region of interest" description="Disordered" evidence="1">
    <location>
        <begin position="134"/>
        <end position="154"/>
    </location>
</feature>
<gene>
    <name evidence="5" type="ORF">M0R88_17050</name>
</gene>
<dbReference type="KEGG" id="haxz:M0R88_17050"/>
<name>A0A8U0IJG1_9EURY</name>